<evidence type="ECO:0000313" key="4">
    <source>
        <dbReference type="EMBL" id="CAD8043305.1"/>
    </source>
</evidence>
<name>A0A8S1JNI2_PARPR</name>
<protein>
    <recommendedName>
        <fullName evidence="3">ODAD1 central coiled coil region domain-containing protein</fullName>
    </recommendedName>
</protein>
<organism evidence="4 5">
    <name type="scientific">Paramecium primaurelia</name>
    <dbReference type="NCBI Taxonomy" id="5886"/>
    <lineage>
        <taxon>Eukaryota</taxon>
        <taxon>Sar</taxon>
        <taxon>Alveolata</taxon>
        <taxon>Ciliophora</taxon>
        <taxon>Intramacronucleata</taxon>
        <taxon>Oligohymenophorea</taxon>
        <taxon>Peniculida</taxon>
        <taxon>Parameciidae</taxon>
        <taxon>Paramecium</taxon>
    </lineage>
</organism>
<proteinExistence type="predicted"/>
<feature type="coiled-coil region" evidence="2">
    <location>
        <begin position="286"/>
        <end position="351"/>
    </location>
</feature>
<feature type="domain" description="ODAD1 central coiled coil region" evidence="3">
    <location>
        <begin position="87"/>
        <end position="366"/>
    </location>
</feature>
<dbReference type="AlphaFoldDB" id="A0A8S1JNI2"/>
<accession>A0A8S1JNI2</accession>
<evidence type="ECO:0000256" key="1">
    <source>
        <dbReference type="ARBA" id="ARBA00023054"/>
    </source>
</evidence>
<evidence type="ECO:0000259" key="3">
    <source>
        <dbReference type="Pfam" id="PF21773"/>
    </source>
</evidence>
<keyword evidence="5" id="KW-1185">Reference proteome</keyword>
<dbReference type="EMBL" id="CAJJDM010000001">
    <property type="protein sequence ID" value="CAD8043305.1"/>
    <property type="molecule type" value="Genomic_DNA"/>
</dbReference>
<evidence type="ECO:0000313" key="5">
    <source>
        <dbReference type="Proteomes" id="UP000688137"/>
    </source>
</evidence>
<sequence length="494" mass="58240">MPRSSKVSNRSFSHGKQGQLNEPIIITLQREIDNYTRKVEIERRKLFNLEQQHRQLHDEVKNKVQSVKKLKMDSIKKVLNKDQAESKSLQFQIDQFDKKLCKSVANIEIMKSNIDIIRKERNQLLQAMKEIEQSHEQIHNRLISTQSQAQRKVHDAQITQQQMFDLKTKNEIDKSDFQEKFDKLKAELKDKQEKQNEKDKISKTNRLKATNYSTFDTGTLLKRRLQRIIANNKEKVKMIDTYQRNMRIVDEAFNQIKEATGLTDIEEIKNNFIKSEEQNYSLWTYVDVLNQEIDALEDTNEELKEKCEIQEKENIERQTILLATPDGERKRKQIQKIIDQKQNEIDEFSNKLSQIQPIIENILQKMIKTKFNLDPTRVYTFQGGFQLNESNIDQYLAELEGYINMLVLYKSNKVKKDGLNQNKFITGLLLEEIPTKEFKSKQQLNQSSVLPSQGNEEGSDIQKFLNYKEFHEMAKQALKEVEGQNFTSTKKNKK</sequence>
<dbReference type="Proteomes" id="UP000688137">
    <property type="component" value="Unassembled WGS sequence"/>
</dbReference>
<keyword evidence="1 2" id="KW-0175">Coiled coil</keyword>
<dbReference type="InterPro" id="IPR051876">
    <property type="entry name" value="ODA-DC/CCD"/>
</dbReference>
<evidence type="ECO:0000256" key="2">
    <source>
        <dbReference type="SAM" id="Coils"/>
    </source>
</evidence>
<feature type="coiled-coil region" evidence="2">
    <location>
        <begin position="107"/>
        <end position="141"/>
    </location>
</feature>
<dbReference type="Pfam" id="PF21773">
    <property type="entry name" value="ODAD1_CC"/>
    <property type="match status" value="1"/>
</dbReference>
<gene>
    <name evidence="4" type="ORF">PPRIM_AZ9-3.1.T0040529</name>
</gene>
<dbReference type="PANTHER" id="PTHR21694">
    <property type="entry name" value="COILED-COIL DOMAIN-CONTAINING PROTEIN 63"/>
    <property type="match status" value="1"/>
</dbReference>
<feature type="coiled-coil region" evidence="2">
    <location>
        <begin position="174"/>
        <end position="204"/>
    </location>
</feature>
<dbReference type="OMA" id="DHTRVYT"/>
<reference evidence="4" key="1">
    <citation type="submission" date="2021-01" db="EMBL/GenBank/DDBJ databases">
        <authorList>
            <consortium name="Genoscope - CEA"/>
            <person name="William W."/>
        </authorList>
    </citation>
    <scope>NUCLEOTIDE SEQUENCE</scope>
</reference>
<feature type="coiled-coil region" evidence="2">
    <location>
        <begin position="25"/>
        <end position="59"/>
    </location>
</feature>
<dbReference type="PANTHER" id="PTHR21694:SF18">
    <property type="entry name" value="COILED-COIL DOMAIN-CONTAINING PROTEIN 63"/>
    <property type="match status" value="1"/>
</dbReference>
<comment type="caution">
    <text evidence="4">The sequence shown here is derived from an EMBL/GenBank/DDBJ whole genome shotgun (WGS) entry which is preliminary data.</text>
</comment>
<dbReference type="InterPro" id="IPR049258">
    <property type="entry name" value="ODAD1_CC"/>
</dbReference>